<dbReference type="EMBL" id="BART01036243">
    <property type="protein sequence ID" value="GAH09000.1"/>
    <property type="molecule type" value="Genomic_DNA"/>
</dbReference>
<evidence type="ECO:0000259" key="1">
    <source>
        <dbReference type="Pfam" id="PF02769"/>
    </source>
</evidence>
<comment type="caution">
    <text evidence="2">The sequence shown here is derived from an EMBL/GenBank/DDBJ whole genome shotgun (WGS) entry which is preliminary data.</text>
</comment>
<evidence type="ECO:0000313" key="2">
    <source>
        <dbReference type="EMBL" id="GAH09000.1"/>
    </source>
</evidence>
<sequence length="107" mass="11997">TGIFELVKASDKGILVFGDNIPVFPESQKLCDEFGLDFLSTITSGTLLVAADPSNAEKILRLYKKNNLRAAKIGKIKEKDYGLKIMRKNNVSNLNFSEKDEITRLFE</sequence>
<dbReference type="Gene3D" id="3.90.650.10">
    <property type="entry name" value="PurM-like C-terminal domain"/>
    <property type="match status" value="1"/>
</dbReference>
<dbReference type="PANTHER" id="PTHR30303">
    <property type="entry name" value="HYDROGENASE ISOENZYMES FORMATION PROTEIN HYPE"/>
    <property type="match status" value="1"/>
</dbReference>
<dbReference type="GO" id="GO:0051604">
    <property type="term" value="P:protein maturation"/>
    <property type="evidence" value="ECO:0007669"/>
    <property type="project" value="TreeGrafter"/>
</dbReference>
<reference evidence="2" key="1">
    <citation type="journal article" date="2014" name="Front. Microbiol.">
        <title>High frequency of phylogenetically diverse reductive dehalogenase-homologous genes in deep subseafloor sedimentary metagenomes.</title>
        <authorList>
            <person name="Kawai M."/>
            <person name="Futagami T."/>
            <person name="Toyoda A."/>
            <person name="Takaki Y."/>
            <person name="Nishi S."/>
            <person name="Hori S."/>
            <person name="Arai W."/>
            <person name="Tsubouchi T."/>
            <person name="Morono Y."/>
            <person name="Uchiyama I."/>
            <person name="Ito T."/>
            <person name="Fujiyama A."/>
            <person name="Inagaki F."/>
            <person name="Takami H."/>
        </authorList>
    </citation>
    <scope>NUCLEOTIDE SEQUENCE</scope>
    <source>
        <strain evidence="2">Expedition CK06-06</strain>
    </source>
</reference>
<proteinExistence type="predicted"/>
<protein>
    <recommendedName>
        <fullName evidence="1">PurM-like C-terminal domain-containing protein</fullName>
    </recommendedName>
</protein>
<organism evidence="2">
    <name type="scientific">marine sediment metagenome</name>
    <dbReference type="NCBI Taxonomy" id="412755"/>
    <lineage>
        <taxon>unclassified sequences</taxon>
        <taxon>metagenomes</taxon>
        <taxon>ecological metagenomes</taxon>
    </lineage>
</organism>
<dbReference type="InterPro" id="IPR011854">
    <property type="entry name" value="HypE"/>
</dbReference>
<feature type="domain" description="PurM-like C-terminal" evidence="1">
    <location>
        <begin position="3"/>
        <end position="80"/>
    </location>
</feature>
<dbReference type="SUPFAM" id="SSF56042">
    <property type="entry name" value="PurM C-terminal domain-like"/>
    <property type="match status" value="1"/>
</dbReference>
<accession>X1DL70</accession>
<dbReference type="InterPro" id="IPR036676">
    <property type="entry name" value="PurM-like_C_sf"/>
</dbReference>
<dbReference type="Pfam" id="PF02769">
    <property type="entry name" value="AIRS_C"/>
    <property type="match status" value="1"/>
</dbReference>
<dbReference type="InterPro" id="IPR010918">
    <property type="entry name" value="PurM-like_C_dom"/>
</dbReference>
<gene>
    <name evidence="2" type="ORF">S01H4_61210</name>
</gene>
<feature type="non-terminal residue" evidence="2">
    <location>
        <position position="1"/>
    </location>
</feature>
<dbReference type="AlphaFoldDB" id="X1DL70"/>
<name>X1DL70_9ZZZZ</name>
<dbReference type="PANTHER" id="PTHR30303:SF4">
    <property type="entry name" value="HYDROGENASE EXPRESSION_FORMATION PROTEIN HYPE"/>
    <property type="match status" value="1"/>
</dbReference>